<name>A0ABT9Z806_9BACI</name>
<organism evidence="1 2">
    <name type="scientific">Metabacillus niabensis</name>
    <dbReference type="NCBI Taxonomy" id="324854"/>
    <lineage>
        <taxon>Bacteria</taxon>
        <taxon>Bacillati</taxon>
        <taxon>Bacillota</taxon>
        <taxon>Bacilli</taxon>
        <taxon>Bacillales</taxon>
        <taxon>Bacillaceae</taxon>
        <taxon>Metabacillus</taxon>
    </lineage>
</organism>
<dbReference type="Proteomes" id="UP001232245">
    <property type="component" value="Unassembled WGS sequence"/>
</dbReference>
<evidence type="ECO:0008006" key="3">
    <source>
        <dbReference type="Google" id="ProtNLM"/>
    </source>
</evidence>
<dbReference type="RefSeq" id="WP_233452380.1">
    <property type="nucleotide sequence ID" value="NZ_CADEPK010000402.1"/>
</dbReference>
<dbReference type="InterPro" id="IPR021596">
    <property type="entry name" value="DUF3219"/>
</dbReference>
<gene>
    <name evidence="1" type="ORF">J2S02_004770</name>
</gene>
<reference evidence="1 2" key="1">
    <citation type="submission" date="2023-07" db="EMBL/GenBank/DDBJ databases">
        <title>Genomic Encyclopedia of Type Strains, Phase IV (KMG-IV): sequencing the most valuable type-strain genomes for metagenomic binning, comparative biology and taxonomic classification.</title>
        <authorList>
            <person name="Goeker M."/>
        </authorList>
    </citation>
    <scope>NUCLEOTIDE SEQUENCE [LARGE SCALE GENOMIC DNA]</scope>
    <source>
        <strain evidence="1 2">DSM 17723</strain>
    </source>
</reference>
<dbReference type="SUPFAM" id="SSF159173">
    <property type="entry name" value="YkvR-like"/>
    <property type="match status" value="1"/>
</dbReference>
<dbReference type="Gene3D" id="2.40.30.80">
    <property type="entry name" value="YkvR-like"/>
    <property type="match status" value="1"/>
</dbReference>
<sequence length="99" mass="11448">MKGFDLLETKVMLNDRLFLVNEFKESTSKNGDIISFTFEVKSEDYHDVTTLLYEGKFLVELPEKDEKFTGTIQEYSTSVTNLYEFGNVGVFKLSLLKEN</sequence>
<evidence type="ECO:0000313" key="1">
    <source>
        <dbReference type="EMBL" id="MDQ0228388.1"/>
    </source>
</evidence>
<protein>
    <recommendedName>
        <fullName evidence="3">DUF3219 family protein</fullName>
    </recommendedName>
</protein>
<accession>A0ABT9Z806</accession>
<dbReference type="EMBL" id="JAUSTZ010000020">
    <property type="protein sequence ID" value="MDQ0228388.1"/>
    <property type="molecule type" value="Genomic_DNA"/>
</dbReference>
<dbReference type="Pfam" id="PF11514">
    <property type="entry name" value="DUF3219"/>
    <property type="match status" value="1"/>
</dbReference>
<proteinExistence type="predicted"/>
<dbReference type="InterPro" id="IPR023105">
    <property type="entry name" value="YkvR-like_sf"/>
</dbReference>
<keyword evidence="2" id="KW-1185">Reference proteome</keyword>
<comment type="caution">
    <text evidence="1">The sequence shown here is derived from an EMBL/GenBank/DDBJ whole genome shotgun (WGS) entry which is preliminary data.</text>
</comment>
<evidence type="ECO:0000313" key="2">
    <source>
        <dbReference type="Proteomes" id="UP001232245"/>
    </source>
</evidence>